<dbReference type="PROSITE" id="PS51186">
    <property type="entry name" value="GNAT"/>
    <property type="match status" value="1"/>
</dbReference>
<evidence type="ECO:0000256" key="1">
    <source>
        <dbReference type="ARBA" id="ARBA00022679"/>
    </source>
</evidence>
<accession>A0ABU5RCT5</accession>
<dbReference type="EMBL" id="JAYFSI010000008">
    <property type="protein sequence ID" value="MEA5364066.1"/>
    <property type="molecule type" value="Genomic_DNA"/>
</dbReference>
<dbReference type="SUPFAM" id="SSF55729">
    <property type="entry name" value="Acyl-CoA N-acyltransferases (Nat)"/>
    <property type="match status" value="1"/>
</dbReference>
<dbReference type="RefSeq" id="WP_323331812.1">
    <property type="nucleotide sequence ID" value="NZ_JAYFSI010000008.1"/>
</dbReference>
<dbReference type="Proteomes" id="UP001304298">
    <property type="component" value="Unassembled WGS sequence"/>
</dbReference>
<comment type="caution">
    <text evidence="4">The sequence shown here is derived from an EMBL/GenBank/DDBJ whole genome shotgun (WGS) entry which is preliminary data.</text>
</comment>
<protein>
    <submittedName>
        <fullName evidence="4">GNAT family N-acetyltransferase</fullName>
    </submittedName>
</protein>
<dbReference type="InterPro" id="IPR000182">
    <property type="entry name" value="GNAT_dom"/>
</dbReference>
<dbReference type="CDD" id="cd04301">
    <property type="entry name" value="NAT_SF"/>
    <property type="match status" value="1"/>
</dbReference>
<reference evidence="4 5" key="1">
    <citation type="submission" date="2023-12" db="EMBL/GenBank/DDBJ databases">
        <title>Amycolatopsis sp. V23-08.</title>
        <authorList>
            <person name="Somphong A."/>
        </authorList>
    </citation>
    <scope>NUCLEOTIDE SEQUENCE [LARGE SCALE GENOMIC DNA]</scope>
    <source>
        <strain evidence="4 5">V23-08</strain>
    </source>
</reference>
<evidence type="ECO:0000259" key="3">
    <source>
        <dbReference type="PROSITE" id="PS51186"/>
    </source>
</evidence>
<dbReference type="InterPro" id="IPR016181">
    <property type="entry name" value="Acyl_CoA_acyltransferase"/>
</dbReference>
<sequence length="163" mass="17676">MTALRSATVADAPAIGEVHVASWQAAYAGLMPEDYLARLSAEARAASWGRRIGGNVGRVLVAEDDGTIAGFAAYGLDEGQLYALYLLPRFWGRGLGRSLHDRVVEDLAAAGRDSAVLWVLSTNERAKAFYVRQGWAPDGATQTETIDEGRVTLEEARFRRPLP</sequence>
<evidence type="ECO:0000313" key="4">
    <source>
        <dbReference type="EMBL" id="MEA5364066.1"/>
    </source>
</evidence>
<proteinExistence type="predicted"/>
<keyword evidence="5" id="KW-1185">Reference proteome</keyword>
<name>A0ABU5RCT5_9PSEU</name>
<keyword evidence="2" id="KW-0012">Acyltransferase</keyword>
<dbReference type="Gene3D" id="3.40.630.30">
    <property type="match status" value="1"/>
</dbReference>
<evidence type="ECO:0000256" key="2">
    <source>
        <dbReference type="ARBA" id="ARBA00023315"/>
    </source>
</evidence>
<keyword evidence="1" id="KW-0808">Transferase</keyword>
<feature type="domain" description="N-acetyltransferase" evidence="3">
    <location>
        <begin position="2"/>
        <end position="163"/>
    </location>
</feature>
<dbReference type="PANTHER" id="PTHR43877">
    <property type="entry name" value="AMINOALKYLPHOSPHONATE N-ACETYLTRANSFERASE-RELATED-RELATED"/>
    <property type="match status" value="1"/>
</dbReference>
<dbReference type="InterPro" id="IPR050832">
    <property type="entry name" value="Bact_Acetyltransf"/>
</dbReference>
<dbReference type="Pfam" id="PF00583">
    <property type="entry name" value="Acetyltransf_1"/>
    <property type="match status" value="1"/>
</dbReference>
<gene>
    <name evidence="4" type="ORF">VA596_31350</name>
</gene>
<organism evidence="4 5">
    <name type="scientific">Amycolatopsis heterodermiae</name>
    <dbReference type="NCBI Taxonomy" id="3110235"/>
    <lineage>
        <taxon>Bacteria</taxon>
        <taxon>Bacillati</taxon>
        <taxon>Actinomycetota</taxon>
        <taxon>Actinomycetes</taxon>
        <taxon>Pseudonocardiales</taxon>
        <taxon>Pseudonocardiaceae</taxon>
        <taxon>Amycolatopsis</taxon>
    </lineage>
</organism>
<dbReference type="PANTHER" id="PTHR43877:SF1">
    <property type="entry name" value="ACETYLTRANSFERASE"/>
    <property type="match status" value="1"/>
</dbReference>
<evidence type="ECO:0000313" key="5">
    <source>
        <dbReference type="Proteomes" id="UP001304298"/>
    </source>
</evidence>